<feature type="transmembrane region" description="Helical" evidence="1">
    <location>
        <begin position="21"/>
        <end position="42"/>
    </location>
</feature>
<dbReference type="EMBL" id="JAGYWB010000016">
    <property type="protein sequence ID" value="KAI0496216.1"/>
    <property type="molecule type" value="Genomic_DNA"/>
</dbReference>
<organism evidence="2 3">
    <name type="scientific">Dendrobium nobile</name>
    <name type="common">Orchid</name>
    <dbReference type="NCBI Taxonomy" id="94219"/>
    <lineage>
        <taxon>Eukaryota</taxon>
        <taxon>Viridiplantae</taxon>
        <taxon>Streptophyta</taxon>
        <taxon>Embryophyta</taxon>
        <taxon>Tracheophyta</taxon>
        <taxon>Spermatophyta</taxon>
        <taxon>Magnoliopsida</taxon>
        <taxon>Liliopsida</taxon>
        <taxon>Asparagales</taxon>
        <taxon>Orchidaceae</taxon>
        <taxon>Epidendroideae</taxon>
        <taxon>Malaxideae</taxon>
        <taxon>Dendrobiinae</taxon>
        <taxon>Dendrobium</taxon>
    </lineage>
</organism>
<keyword evidence="1" id="KW-0812">Transmembrane</keyword>
<dbReference type="Proteomes" id="UP000829196">
    <property type="component" value="Unassembled WGS sequence"/>
</dbReference>
<keyword evidence="3" id="KW-1185">Reference proteome</keyword>
<keyword evidence="1" id="KW-0472">Membrane</keyword>
<evidence type="ECO:0000313" key="3">
    <source>
        <dbReference type="Proteomes" id="UP000829196"/>
    </source>
</evidence>
<evidence type="ECO:0000256" key="1">
    <source>
        <dbReference type="SAM" id="Phobius"/>
    </source>
</evidence>
<gene>
    <name evidence="2" type="ORF">KFK09_022525</name>
</gene>
<keyword evidence="1" id="KW-1133">Transmembrane helix</keyword>
<protein>
    <submittedName>
        <fullName evidence="2">Uncharacterized protein</fullName>
    </submittedName>
</protein>
<proteinExistence type="predicted"/>
<name>A0A8T3AI35_DENNO</name>
<sequence length="57" mass="6653">MLLKGNERKGYSIFDRWMYDGGILFNAVNMIVFLVVEIFGQFGPEMKPPRYHEAQVV</sequence>
<accession>A0A8T3AI35</accession>
<evidence type="ECO:0000313" key="2">
    <source>
        <dbReference type="EMBL" id="KAI0496216.1"/>
    </source>
</evidence>
<dbReference type="AlphaFoldDB" id="A0A8T3AI35"/>
<comment type="caution">
    <text evidence="2">The sequence shown here is derived from an EMBL/GenBank/DDBJ whole genome shotgun (WGS) entry which is preliminary data.</text>
</comment>
<dbReference type="OrthoDB" id="2442898at2759"/>
<reference evidence="2" key="1">
    <citation type="journal article" date="2022" name="Front. Genet.">
        <title>Chromosome-Scale Assembly of the Dendrobium nobile Genome Provides Insights Into the Molecular Mechanism of the Biosynthesis of the Medicinal Active Ingredient of Dendrobium.</title>
        <authorList>
            <person name="Xu Q."/>
            <person name="Niu S.-C."/>
            <person name="Li K.-L."/>
            <person name="Zheng P.-J."/>
            <person name="Zhang X.-J."/>
            <person name="Jia Y."/>
            <person name="Liu Y."/>
            <person name="Niu Y.-X."/>
            <person name="Yu L.-H."/>
            <person name="Chen D.-F."/>
            <person name="Zhang G.-Q."/>
        </authorList>
    </citation>
    <scope>NUCLEOTIDE SEQUENCE</scope>
    <source>
        <tissue evidence="2">Leaf</tissue>
    </source>
</reference>